<comment type="caution">
    <text evidence="1">The sequence shown here is derived from an EMBL/GenBank/DDBJ whole genome shotgun (WGS) entry which is preliminary data.</text>
</comment>
<reference evidence="1 2" key="1">
    <citation type="submission" date="2012-08" db="EMBL/GenBank/DDBJ databases">
        <title>Whole genome shotgun sequence of Austwickia chelonae NBRC 105200.</title>
        <authorList>
            <person name="Yoshida I."/>
            <person name="Hosoyama A."/>
            <person name="Tsuchikane K."/>
            <person name="Katsumata H."/>
            <person name="Ando Y."/>
            <person name="Ohji S."/>
            <person name="Hamada M."/>
            <person name="Tamura T."/>
            <person name="Yamazoe A."/>
            <person name="Yamazaki S."/>
            <person name="Fujita N."/>
        </authorList>
    </citation>
    <scope>NUCLEOTIDE SEQUENCE [LARGE SCALE GENOMIC DNA]</scope>
    <source>
        <strain evidence="1 2">NBRC 105200</strain>
    </source>
</reference>
<sequence length="115" mass="12562">MQTATVAAHEKHRAMSAVTMHRQISAGSVQGGLFWATRRAKKATVVKQRTMNAQQRSEQRANLAQIQAIRRANGSRLGPLRGIPALGPGAVVQGLSHLDRARLDLDTNRTRGMSR</sequence>
<organism evidence="1 2">
    <name type="scientific">Austwickia chelonae NBRC 105200</name>
    <dbReference type="NCBI Taxonomy" id="1184607"/>
    <lineage>
        <taxon>Bacteria</taxon>
        <taxon>Bacillati</taxon>
        <taxon>Actinomycetota</taxon>
        <taxon>Actinomycetes</taxon>
        <taxon>Micrococcales</taxon>
        <taxon>Dermatophilaceae</taxon>
        <taxon>Austwickia</taxon>
    </lineage>
</organism>
<keyword evidence="2" id="KW-1185">Reference proteome</keyword>
<evidence type="ECO:0000313" key="2">
    <source>
        <dbReference type="Proteomes" id="UP000008495"/>
    </source>
</evidence>
<protein>
    <submittedName>
        <fullName evidence="1">Uncharacterized protein</fullName>
    </submittedName>
</protein>
<dbReference type="RefSeq" id="WP_006502604.1">
    <property type="nucleotide sequence ID" value="NZ_BAGZ01000008.1"/>
</dbReference>
<dbReference type="STRING" id="100225.SAMN05421595_0362"/>
<dbReference type="Proteomes" id="UP000008495">
    <property type="component" value="Unassembled WGS sequence"/>
</dbReference>
<accession>K6W7P7</accession>
<name>K6W7P7_9MICO</name>
<gene>
    <name evidence="1" type="ORF">AUCHE_08_00940</name>
</gene>
<dbReference type="EMBL" id="BAGZ01000008">
    <property type="protein sequence ID" value="GAB77852.1"/>
    <property type="molecule type" value="Genomic_DNA"/>
</dbReference>
<proteinExistence type="predicted"/>
<dbReference type="AlphaFoldDB" id="K6W7P7"/>
<evidence type="ECO:0000313" key="1">
    <source>
        <dbReference type="EMBL" id="GAB77852.1"/>
    </source>
</evidence>